<keyword evidence="8 11" id="KW-1015">Disulfide bond</keyword>
<feature type="disulfide bond" evidence="11">
    <location>
        <begin position="201"/>
        <end position="208"/>
    </location>
</feature>
<protein>
    <recommendedName>
        <fullName evidence="3 12">Cutinase</fullName>
        <ecNumber evidence="3 12">3.1.1.74</ecNumber>
    </recommendedName>
</protein>
<dbReference type="InterPro" id="IPR011150">
    <property type="entry name" value="Cutinase_monf"/>
</dbReference>
<name>A0AAW0DNN4_9AGAR</name>
<dbReference type="EC" id="3.1.1.74" evidence="3 12"/>
<dbReference type="PROSITE" id="PS00155">
    <property type="entry name" value="CUTINASE_1"/>
    <property type="match status" value="1"/>
</dbReference>
<evidence type="ECO:0000256" key="8">
    <source>
        <dbReference type="ARBA" id="ARBA00023157"/>
    </source>
</evidence>
<proteinExistence type="inferred from homology"/>
<dbReference type="InterPro" id="IPR043580">
    <property type="entry name" value="CUTINASE_1"/>
</dbReference>
<dbReference type="SUPFAM" id="SSF53474">
    <property type="entry name" value="alpha/beta-Hydrolases"/>
    <property type="match status" value="1"/>
</dbReference>
<comment type="catalytic activity">
    <reaction evidence="9 12">
        <text>cutin + H2O = cutin monomers.</text>
        <dbReference type="EC" id="3.1.1.74"/>
    </reaction>
</comment>
<dbReference type="Gene3D" id="3.40.50.1820">
    <property type="entry name" value="alpha/beta hydrolase"/>
    <property type="match status" value="1"/>
</dbReference>
<keyword evidence="14" id="KW-1185">Reference proteome</keyword>
<evidence type="ECO:0000256" key="6">
    <source>
        <dbReference type="ARBA" id="ARBA00022729"/>
    </source>
</evidence>
<feature type="active site" description="Nucleophile" evidence="10">
    <location>
        <position position="148"/>
    </location>
</feature>
<evidence type="ECO:0000256" key="3">
    <source>
        <dbReference type="ARBA" id="ARBA00013095"/>
    </source>
</evidence>
<keyword evidence="4 12" id="KW-0719">Serine esterase</keyword>
<feature type="active site" description="Proton donor/acceptor" evidence="10">
    <location>
        <position position="217"/>
    </location>
</feature>
<reference evidence="13 14" key="1">
    <citation type="journal article" date="2024" name="J Genomics">
        <title>Draft genome sequencing and assembly of Favolaschia claudopus CIRM-BRFM 2984 isolated from oak limbs.</title>
        <authorList>
            <person name="Navarro D."/>
            <person name="Drula E."/>
            <person name="Chaduli D."/>
            <person name="Cazenave R."/>
            <person name="Ahrendt S."/>
            <person name="Wang J."/>
            <person name="Lipzen A."/>
            <person name="Daum C."/>
            <person name="Barry K."/>
            <person name="Grigoriev I.V."/>
            <person name="Favel A."/>
            <person name="Rosso M.N."/>
            <person name="Martin F."/>
        </authorList>
    </citation>
    <scope>NUCLEOTIDE SEQUENCE [LARGE SCALE GENOMIC DNA]</scope>
    <source>
        <strain evidence="13 14">CIRM-BRFM 2984</strain>
    </source>
</reference>
<evidence type="ECO:0000256" key="7">
    <source>
        <dbReference type="ARBA" id="ARBA00022801"/>
    </source>
</evidence>
<dbReference type="SMART" id="SM01110">
    <property type="entry name" value="Cutinase"/>
    <property type="match status" value="1"/>
</dbReference>
<dbReference type="AlphaFoldDB" id="A0AAW0DNN4"/>
<dbReference type="GO" id="GO:0005576">
    <property type="term" value="C:extracellular region"/>
    <property type="evidence" value="ECO:0007669"/>
    <property type="project" value="UniProtKB-SubCell"/>
</dbReference>
<evidence type="ECO:0000256" key="4">
    <source>
        <dbReference type="ARBA" id="ARBA00022487"/>
    </source>
</evidence>
<comment type="subcellular location">
    <subcellularLocation>
        <location evidence="1 12">Secreted</location>
    </subcellularLocation>
</comment>
<dbReference type="EMBL" id="JAWWNJ010000006">
    <property type="protein sequence ID" value="KAK7053528.1"/>
    <property type="molecule type" value="Genomic_DNA"/>
</dbReference>
<dbReference type="Proteomes" id="UP001362999">
    <property type="component" value="Unassembled WGS sequence"/>
</dbReference>
<sequence length="235" mass="23679">MKTVVALLAPLVWTSLASAAAIPSPAAPNKLPLDIVLKAFPAPELTAAAAADSTENQLSGPCRAVTFIFARGTGEDGNVGARIGPPLIADLRAALGTNNLAAQGVDYSASVLGYLEGGDPTGTKTMATLINTAATQCPSTKIVIGGYSQGAQLTHKAAAMLSASVTARIAAVVMFGDPQHVGRSTSPPVGTVPDSKVDSFCHTGDIICTGTGGSAQHLNYDQDAPTASAFIVAHL</sequence>
<feature type="disulfide bond" evidence="11">
    <location>
        <begin position="62"/>
        <end position="137"/>
    </location>
</feature>
<evidence type="ECO:0000256" key="10">
    <source>
        <dbReference type="PIRSR" id="PIRSR611150-1"/>
    </source>
</evidence>
<dbReference type="InterPro" id="IPR000675">
    <property type="entry name" value="Cutinase/axe"/>
</dbReference>
<dbReference type="GO" id="GO:0016052">
    <property type="term" value="P:carbohydrate catabolic process"/>
    <property type="evidence" value="ECO:0007669"/>
    <property type="project" value="TreeGrafter"/>
</dbReference>
<dbReference type="Pfam" id="PF01083">
    <property type="entry name" value="Cutinase"/>
    <property type="match status" value="1"/>
</dbReference>
<dbReference type="PANTHER" id="PTHR48250">
    <property type="entry name" value="CUTINASE 2-RELATED"/>
    <property type="match status" value="1"/>
</dbReference>
<evidence type="ECO:0000313" key="13">
    <source>
        <dbReference type="EMBL" id="KAK7053528.1"/>
    </source>
</evidence>
<evidence type="ECO:0000256" key="1">
    <source>
        <dbReference type="ARBA" id="ARBA00004613"/>
    </source>
</evidence>
<evidence type="ECO:0000256" key="2">
    <source>
        <dbReference type="ARBA" id="ARBA00007534"/>
    </source>
</evidence>
<feature type="active site" evidence="10">
    <location>
        <position position="205"/>
    </location>
</feature>
<evidence type="ECO:0000313" key="14">
    <source>
        <dbReference type="Proteomes" id="UP001362999"/>
    </source>
</evidence>
<comment type="function">
    <text evidence="12">Catalyzes the hydrolysis of complex carboxylic polyesters found in the cell wall of plants. Degrades cutin, a macromolecule that forms the structure of the plant cuticle.</text>
</comment>
<gene>
    <name evidence="13" type="ORF">R3P38DRAFT_1460692</name>
</gene>
<comment type="similarity">
    <text evidence="2 12">Belongs to the cutinase family.</text>
</comment>
<keyword evidence="5 12" id="KW-0964">Secreted</keyword>
<keyword evidence="6 12" id="KW-0732">Signal</keyword>
<evidence type="ECO:0000256" key="11">
    <source>
        <dbReference type="PIRSR" id="PIRSR611150-2"/>
    </source>
</evidence>
<dbReference type="GO" id="GO:0050525">
    <property type="term" value="F:cutinase activity"/>
    <property type="evidence" value="ECO:0007669"/>
    <property type="project" value="UniProtKB-UniRule"/>
</dbReference>
<dbReference type="PRINTS" id="PR00129">
    <property type="entry name" value="CUTINASE"/>
</dbReference>
<evidence type="ECO:0000256" key="9">
    <source>
        <dbReference type="ARBA" id="ARBA00034045"/>
    </source>
</evidence>
<evidence type="ECO:0000256" key="12">
    <source>
        <dbReference type="RuleBase" id="RU361263"/>
    </source>
</evidence>
<organism evidence="13 14">
    <name type="scientific">Favolaschia claudopus</name>
    <dbReference type="NCBI Taxonomy" id="2862362"/>
    <lineage>
        <taxon>Eukaryota</taxon>
        <taxon>Fungi</taxon>
        <taxon>Dikarya</taxon>
        <taxon>Basidiomycota</taxon>
        <taxon>Agaricomycotina</taxon>
        <taxon>Agaricomycetes</taxon>
        <taxon>Agaricomycetidae</taxon>
        <taxon>Agaricales</taxon>
        <taxon>Marasmiineae</taxon>
        <taxon>Mycenaceae</taxon>
        <taxon>Favolaschia</taxon>
    </lineage>
</organism>
<comment type="caution">
    <text evidence="13">The sequence shown here is derived from an EMBL/GenBank/DDBJ whole genome shotgun (WGS) entry which is preliminary data.</text>
</comment>
<dbReference type="PANTHER" id="PTHR48250:SF2">
    <property type="entry name" value="CUTINASE"/>
    <property type="match status" value="1"/>
</dbReference>
<evidence type="ECO:0000256" key="5">
    <source>
        <dbReference type="ARBA" id="ARBA00022525"/>
    </source>
</evidence>
<keyword evidence="7 12" id="KW-0378">Hydrolase</keyword>
<dbReference type="InterPro" id="IPR029058">
    <property type="entry name" value="AB_hydrolase_fold"/>
</dbReference>
<accession>A0AAW0DNN4</accession>
<feature type="chain" id="PRO_5043093827" description="Cutinase" evidence="12">
    <location>
        <begin position="20"/>
        <end position="235"/>
    </location>
</feature>
<feature type="signal peptide" evidence="12">
    <location>
        <begin position="1"/>
        <end position="19"/>
    </location>
</feature>